<proteinExistence type="predicted"/>
<dbReference type="GO" id="GO:0008270">
    <property type="term" value="F:zinc ion binding"/>
    <property type="evidence" value="ECO:0007669"/>
    <property type="project" value="UniProtKB-KW"/>
</dbReference>
<feature type="domain" description="SWIM-type" evidence="2">
    <location>
        <begin position="16"/>
        <end position="54"/>
    </location>
</feature>
<evidence type="ECO:0000313" key="3">
    <source>
        <dbReference type="EMBL" id="CAH3037445.1"/>
    </source>
</evidence>
<keyword evidence="1" id="KW-0479">Metal-binding</keyword>
<keyword evidence="1" id="KW-0862">Zinc</keyword>
<dbReference type="Gene3D" id="3.90.320.10">
    <property type="match status" value="1"/>
</dbReference>
<dbReference type="InterPro" id="IPR007527">
    <property type="entry name" value="Znf_SWIM"/>
</dbReference>
<dbReference type="CDD" id="cd22343">
    <property type="entry name" value="PDDEXK_lambda_exonuclease-like"/>
    <property type="match status" value="1"/>
</dbReference>
<reference evidence="3 4" key="1">
    <citation type="submission" date="2022-05" db="EMBL/GenBank/DDBJ databases">
        <authorList>
            <consortium name="Genoscope - CEA"/>
            <person name="William W."/>
        </authorList>
    </citation>
    <scope>NUCLEOTIDE SEQUENCE [LARGE SCALE GENOMIC DNA]</scope>
</reference>
<dbReference type="PANTHER" id="PTHR47526">
    <property type="entry name" value="ATP-DEPENDENT DNA HELICASE"/>
    <property type="match status" value="1"/>
</dbReference>
<accession>A0AAU9VRD3</accession>
<name>A0AAU9VRD3_9CNID</name>
<dbReference type="InterPro" id="IPR011604">
    <property type="entry name" value="PDDEXK-like_dom_sf"/>
</dbReference>
<evidence type="ECO:0000313" key="4">
    <source>
        <dbReference type="Proteomes" id="UP001159428"/>
    </source>
</evidence>
<evidence type="ECO:0000256" key="1">
    <source>
        <dbReference type="PROSITE-ProRule" id="PRU00325"/>
    </source>
</evidence>
<dbReference type="PANTHER" id="PTHR47526:SF3">
    <property type="entry name" value="PHD-TYPE DOMAIN-CONTAINING PROTEIN"/>
    <property type="match status" value="1"/>
</dbReference>
<dbReference type="Pfam" id="PF09588">
    <property type="entry name" value="YqaJ"/>
    <property type="match status" value="1"/>
</dbReference>
<dbReference type="PROSITE" id="PS50966">
    <property type="entry name" value="ZF_SWIM"/>
    <property type="match status" value="1"/>
</dbReference>
<evidence type="ECO:0000259" key="2">
    <source>
        <dbReference type="PROSITE" id="PS50966"/>
    </source>
</evidence>
<comment type="caution">
    <text evidence="3">The sequence shown here is derived from an EMBL/GenBank/DDBJ whole genome shotgun (WGS) entry which is preliminary data.</text>
</comment>
<dbReference type="GO" id="GO:0006281">
    <property type="term" value="P:DNA repair"/>
    <property type="evidence" value="ECO:0007669"/>
    <property type="project" value="UniProtKB-ARBA"/>
</dbReference>
<dbReference type="SUPFAM" id="SSF52980">
    <property type="entry name" value="Restriction endonuclease-like"/>
    <property type="match status" value="1"/>
</dbReference>
<dbReference type="EMBL" id="CALNXJ010000004">
    <property type="protein sequence ID" value="CAH3037445.1"/>
    <property type="molecule type" value="Genomic_DNA"/>
</dbReference>
<keyword evidence="4" id="KW-1185">Reference proteome</keyword>
<dbReference type="InterPro" id="IPR019080">
    <property type="entry name" value="YqaJ_viral_recombinase"/>
</dbReference>
<gene>
    <name evidence="3" type="ORF">PMEA_00022079</name>
</gene>
<protein>
    <recommendedName>
        <fullName evidence="2">SWIM-type domain-containing protein</fullName>
    </recommendedName>
</protein>
<dbReference type="AlphaFoldDB" id="A0AAU9VRD3"/>
<sequence length="459" mass="52580">MKIKTDEGKEYYDLWFVVEGRGANRSSVLQAKCKCKGGRDGGCKHIAAAMYSLEDLLNTRGKDSVTSGLCIWVKKPRANTKSCEVKELVGKKIKKPSHQIRKRKHTYPRYIDRDVRAPEDRNPKDEEYLRQFTKRCAKLDNKPFNKAKTGIMNTKIQEIIRGHSNISSKDVLRLLTFSDVERDHVERTITMQWQCEEWYIHKAGFITASRCKRVFTRQEAIEKNEKDVTKLVKDIVLPESPHSCGQNQEVEPQNPREWGLFHEESARRAYQRVASHTHHKLELVSKGFLISKSKPFLGASMDNIQRCQCSDGCPNKPSEYYFQLQLQMFQVSELSLSILVVWTKQGVFTVEVSFNASFMTEVCSELEMFWFQQILPFMMNTLVSTTSFPVCSLQNCCGSQTISSAALQPSYSCDNIISSCRVYFEGDTSISPSAQSDLHEVIDLSTLQTNNNPCHIYSR</sequence>
<dbReference type="InterPro" id="IPR011335">
    <property type="entry name" value="Restrct_endonuc-II-like"/>
</dbReference>
<organism evidence="3 4">
    <name type="scientific">Pocillopora meandrina</name>
    <dbReference type="NCBI Taxonomy" id="46732"/>
    <lineage>
        <taxon>Eukaryota</taxon>
        <taxon>Metazoa</taxon>
        <taxon>Cnidaria</taxon>
        <taxon>Anthozoa</taxon>
        <taxon>Hexacorallia</taxon>
        <taxon>Scleractinia</taxon>
        <taxon>Astrocoeniina</taxon>
        <taxon>Pocilloporidae</taxon>
        <taxon>Pocillopora</taxon>
    </lineage>
</organism>
<dbReference type="Proteomes" id="UP001159428">
    <property type="component" value="Unassembled WGS sequence"/>
</dbReference>
<keyword evidence="1" id="KW-0863">Zinc-finger</keyword>